<evidence type="ECO:0000313" key="2">
    <source>
        <dbReference type="Proteomes" id="UP000501240"/>
    </source>
</evidence>
<accession>A0A7D3ZVJ3</accession>
<reference evidence="1 2" key="1">
    <citation type="submission" date="2020-05" db="EMBL/GenBank/DDBJ databases">
        <title>Actinomadura verrucosospora NRRL-B18236 (PFL_A860) Genome sequencing and assembly.</title>
        <authorList>
            <person name="Samborskyy M."/>
        </authorList>
    </citation>
    <scope>NUCLEOTIDE SEQUENCE [LARGE SCALE GENOMIC DNA]</scope>
    <source>
        <strain evidence="1 2">NRRL:B18236</strain>
    </source>
</reference>
<name>A0A7D3ZVJ3_ACTVE</name>
<keyword evidence="2" id="KW-1185">Reference proteome</keyword>
<organism evidence="1 2">
    <name type="scientific">Actinomadura verrucosospora</name>
    <dbReference type="NCBI Taxonomy" id="46165"/>
    <lineage>
        <taxon>Bacteria</taxon>
        <taxon>Bacillati</taxon>
        <taxon>Actinomycetota</taxon>
        <taxon>Actinomycetes</taxon>
        <taxon>Streptosporangiales</taxon>
        <taxon>Thermomonosporaceae</taxon>
        <taxon>Actinomadura</taxon>
    </lineage>
</organism>
<dbReference type="EMBL" id="CP053892">
    <property type="protein sequence ID" value="QKG19986.1"/>
    <property type="molecule type" value="Genomic_DNA"/>
</dbReference>
<evidence type="ECO:0000313" key="1">
    <source>
        <dbReference type="EMBL" id="QKG19986.1"/>
    </source>
</evidence>
<dbReference type="Proteomes" id="UP000501240">
    <property type="component" value="Chromosome"/>
</dbReference>
<protein>
    <submittedName>
        <fullName evidence="1">Uncharacterized protein</fullName>
    </submittedName>
</protein>
<sequence>MHTLHYLDEIGATGLLPTERWPSSSTGSAAPTRRGTRSVRLAVVAALHAAPSVLVRVRGAPQPDAAHRLEVLAPRQVHRDGAAVAVGRTSRSPIAFLLLIAPERRADILPHGRRRRSVLRDLGPIVSQAESLRRSNVWSRDLVRAASKIIDWGP</sequence>
<dbReference type="AlphaFoldDB" id="A0A7D3ZVJ3"/>
<gene>
    <name evidence="1" type="ORF">ACTIVE_1622</name>
</gene>
<proteinExistence type="predicted"/>